<accession>A0ABP1CQV4</accession>
<sequence>MADQEESLVMRRSKRSTAGNRMEAALAEFKAEDIGVDLEEDIDFIVEKDEEDVFEIDFESTDEEGAQEEIDAIAEKIVLEEEKHTKKAGKSQLERITAAAHKRQAATFHPQLHVEEAPKKPSKVKRRVSMGMVVDAATGEVLEGSSQDMAAKRMSRRTSTILNRTATEHRMRDAEKKSAVYKKPKVKVKAPTQAELIARALDMEEGNIIEHRDYLSIEEEKRKKAQVVKKKVEGPLLRWVSRVEEIKVEIPRPPQPPPVPQPPPTMQYGYSYPGAPRPNVPSASTSQNSGLSSTPTYFHPSASSSSHQPYPPTQVTSYPASSSSSQTSSQPKTTFVIQQYQGASVAVPASYSYPPPASTPAHVPPPPPPKPEYRTEKISKNYLIHELAQSENAPRPPWSSTMRAVFGDHVNWEDVRVYVAKGRPLTRPIPTCPITGRPARYLDPRTGVPYADKYAYDTLTNILAHHYVWSENLECYVAYMPLPATPAQSEEKESAAAETPPESASTKTAAVGRKRSRASVA</sequence>
<feature type="compositionally biased region" description="Pro residues" evidence="2">
    <location>
        <begin position="251"/>
        <end position="265"/>
    </location>
</feature>
<evidence type="ECO:0000256" key="1">
    <source>
        <dbReference type="ARBA" id="ARBA00006832"/>
    </source>
</evidence>
<keyword evidence="5" id="KW-1185">Reference proteome</keyword>
<reference evidence="5" key="1">
    <citation type="submission" date="2024-04" db="EMBL/GenBank/DDBJ databases">
        <authorList>
            <person name="Shaw F."/>
            <person name="Minotto A."/>
        </authorList>
    </citation>
    <scope>NUCLEOTIDE SEQUENCE [LARGE SCALE GENOMIC DNA]</scope>
</reference>
<protein>
    <recommendedName>
        <fullName evidence="3">Vps72/YL1 C-terminal domain-containing protein</fullName>
    </recommendedName>
</protein>
<organism evidence="4 5">
    <name type="scientific">Somion occarium</name>
    <dbReference type="NCBI Taxonomy" id="3059160"/>
    <lineage>
        <taxon>Eukaryota</taxon>
        <taxon>Fungi</taxon>
        <taxon>Dikarya</taxon>
        <taxon>Basidiomycota</taxon>
        <taxon>Agaricomycotina</taxon>
        <taxon>Agaricomycetes</taxon>
        <taxon>Polyporales</taxon>
        <taxon>Cerrenaceae</taxon>
        <taxon>Somion</taxon>
    </lineage>
</organism>
<comment type="similarity">
    <text evidence="1">Belongs to the VPS72/YL1 family.</text>
</comment>
<dbReference type="Pfam" id="PF05764">
    <property type="entry name" value="YL1"/>
    <property type="match status" value="1"/>
</dbReference>
<dbReference type="InterPro" id="IPR013272">
    <property type="entry name" value="Vps72/YL1_C"/>
</dbReference>
<feature type="region of interest" description="Disordered" evidence="2">
    <location>
        <begin position="1"/>
        <end position="20"/>
    </location>
</feature>
<dbReference type="SMART" id="SM00993">
    <property type="entry name" value="YL1_C"/>
    <property type="match status" value="1"/>
</dbReference>
<gene>
    <name evidence="4" type="ORF">GFSPODELE1_LOCUS1452</name>
</gene>
<feature type="compositionally biased region" description="Low complexity" evidence="2">
    <location>
        <begin position="496"/>
        <end position="505"/>
    </location>
</feature>
<evidence type="ECO:0000313" key="5">
    <source>
        <dbReference type="Proteomes" id="UP001497453"/>
    </source>
</evidence>
<dbReference type="PANTHER" id="PTHR13275:SF4">
    <property type="entry name" value="VACUOLAR PROTEIN SORTING-ASSOCIATED PROTEIN 72 HOMOLOG"/>
    <property type="match status" value="1"/>
</dbReference>
<dbReference type="EMBL" id="OZ037944">
    <property type="protein sequence ID" value="CAL1697034.1"/>
    <property type="molecule type" value="Genomic_DNA"/>
</dbReference>
<feature type="domain" description="Vps72/YL1 C-terminal" evidence="3">
    <location>
        <begin position="430"/>
        <end position="459"/>
    </location>
</feature>
<name>A0ABP1CQV4_9APHY</name>
<dbReference type="Proteomes" id="UP001497453">
    <property type="component" value="Chromosome 1"/>
</dbReference>
<feature type="compositionally biased region" description="Polar residues" evidence="2">
    <location>
        <begin position="281"/>
        <end position="308"/>
    </location>
</feature>
<evidence type="ECO:0000256" key="2">
    <source>
        <dbReference type="SAM" id="MobiDB-lite"/>
    </source>
</evidence>
<dbReference type="Pfam" id="PF08265">
    <property type="entry name" value="YL1_C"/>
    <property type="match status" value="1"/>
</dbReference>
<dbReference type="PANTHER" id="PTHR13275">
    <property type="entry name" value="YL-1 PROTEIN TRANSCRIPTION FACTOR-LIKE 1"/>
    <property type="match status" value="1"/>
</dbReference>
<evidence type="ECO:0000313" key="4">
    <source>
        <dbReference type="EMBL" id="CAL1697034.1"/>
    </source>
</evidence>
<feature type="region of interest" description="Disordered" evidence="2">
    <location>
        <begin position="250"/>
        <end position="332"/>
    </location>
</feature>
<dbReference type="InterPro" id="IPR046757">
    <property type="entry name" value="YL1_N"/>
</dbReference>
<proteinExistence type="inferred from homology"/>
<feature type="region of interest" description="Disordered" evidence="2">
    <location>
        <begin position="487"/>
        <end position="521"/>
    </location>
</feature>
<feature type="compositionally biased region" description="Low complexity" evidence="2">
    <location>
        <begin position="313"/>
        <end position="332"/>
    </location>
</feature>
<evidence type="ECO:0000259" key="3">
    <source>
        <dbReference type="SMART" id="SM00993"/>
    </source>
</evidence>
<feature type="compositionally biased region" description="Basic residues" evidence="2">
    <location>
        <begin position="512"/>
        <end position="521"/>
    </location>
</feature>